<dbReference type="CDD" id="cd07385">
    <property type="entry name" value="MPP_YkuE_C"/>
    <property type="match status" value="1"/>
</dbReference>
<organism evidence="6 7">
    <name type="scientific">Mangrovihabitans endophyticus</name>
    <dbReference type="NCBI Taxonomy" id="1751298"/>
    <lineage>
        <taxon>Bacteria</taxon>
        <taxon>Bacillati</taxon>
        <taxon>Actinomycetota</taxon>
        <taxon>Actinomycetes</taxon>
        <taxon>Micromonosporales</taxon>
        <taxon>Micromonosporaceae</taxon>
        <taxon>Mangrovihabitans</taxon>
    </lineage>
</organism>
<evidence type="ECO:0000256" key="2">
    <source>
        <dbReference type="ARBA" id="ARBA00022801"/>
    </source>
</evidence>
<evidence type="ECO:0000259" key="5">
    <source>
        <dbReference type="Pfam" id="PF00149"/>
    </source>
</evidence>
<feature type="region of interest" description="Disordered" evidence="3">
    <location>
        <begin position="102"/>
        <end position="136"/>
    </location>
</feature>
<reference evidence="6" key="1">
    <citation type="journal article" date="2014" name="Int. J. Syst. Evol. Microbiol.">
        <title>Complete genome sequence of Corynebacterium casei LMG S-19264T (=DSM 44701T), isolated from a smear-ripened cheese.</title>
        <authorList>
            <consortium name="US DOE Joint Genome Institute (JGI-PGF)"/>
            <person name="Walter F."/>
            <person name="Albersmeier A."/>
            <person name="Kalinowski J."/>
            <person name="Ruckert C."/>
        </authorList>
    </citation>
    <scope>NUCLEOTIDE SEQUENCE</scope>
    <source>
        <strain evidence="6">CGMCC 4.7299</strain>
    </source>
</reference>
<dbReference type="GO" id="GO:0016020">
    <property type="term" value="C:membrane"/>
    <property type="evidence" value="ECO:0007669"/>
    <property type="project" value="GOC"/>
</dbReference>
<accession>A0A8J3FPX8</accession>
<keyword evidence="4" id="KW-0472">Membrane</keyword>
<keyword evidence="2" id="KW-0378">Hydrolase</keyword>
<dbReference type="GO" id="GO:0046872">
    <property type="term" value="F:metal ion binding"/>
    <property type="evidence" value="ECO:0007669"/>
    <property type="project" value="UniProtKB-KW"/>
</dbReference>
<evidence type="ECO:0000256" key="4">
    <source>
        <dbReference type="SAM" id="Phobius"/>
    </source>
</evidence>
<dbReference type="Gene3D" id="3.60.21.10">
    <property type="match status" value="1"/>
</dbReference>
<name>A0A8J3FPX8_9ACTN</name>
<reference evidence="6" key="2">
    <citation type="submission" date="2020-09" db="EMBL/GenBank/DDBJ databases">
        <authorList>
            <person name="Sun Q."/>
            <person name="Zhou Y."/>
        </authorList>
    </citation>
    <scope>NUCLEOTIDE SEQUENCE</scope>
    <source>
        <strain evidence="6">CGMCC 4.7299</strain>
    </source>
</reference>
<proteinExistence type="predicted"/>
<dbReference type="SUPFAM" id="SSF56300">
    <property type="entry name" value="Metallo-dependent phosphatases"/>
    <property type="match status" value="1"/>
</dbReference>
<gene>
    <name evidence="6" type="ORF">GCM10012284_29500</name>
</gene>
<evidence type="ECO:0000313" key="6">
    <source>
        <dbReference type="EMBL" id="GGK93649.1"/>
    </source>
</evidence>
<dbReference type="InterPro" id="IPR051158">
    <property type="entry name" value="Metallophosphoesterase_sf"/>
</dbReference>
<evidence type="ECO:0000313" key="7">
    <source>
        <dbReference type="Proteomes" id="UP000656042"/>
    </source>
</evidence>
<feature type="transmembrane region" description="Helical" evidence="4">
    <location>
        <begin position="146"/>
        <end position="167"/>
    </location>
</feature>
<keyword evidence="7" id="KW-1185">Reference proteome</keyword>
<sequence length="412" mass="43211">MVLAVVVTAFAVIGLIHLYFWKRLVRDTLRPGPARRIGTGIAVLLAVLVPATLIGTRTGHATWLAWPGYLWLGCAFYLLLTLAVLEVPRLVIRLAGRRSADTPAMTTAGMPASGDAPTGPAGPIGSPAADTSSGAATPPGIDRRLVLARGAAVFAGLTAAGVTGYGVRTALSRPRIDRVQIPIAKLPRAMDGTRLAVVSDIHLGPLTGTRHAGRIVEVINSVGADIVCVVGDLVDGSVAELGRFAEPLAGIESRRGAYFVTGNHEYYSGYQEWVTEVASLGVRPLRNERIELDGLDLAGVNDLGGAQVGDPPDFRRALGDRDTTRPVILMAHQPLAAEQAAPYGVDLQVSGHTHGGQTMPFNLLVGLQQPVVSGLGEVDGTPVYVTDGAGFWGPPVRVGVPPQVTVVDLRTR</sequence>
<comment type="caution">
    <text evidence="6">The sequence shown here is derived from an EMBL/GenBank/DDBJ whole genome shotgun (WGS) entry which is preliminary data.</text>
</comment>
<feature type="transmembrane region" description="Helical" evidence="4">
    <location>
        <begin position="37"/>
        <end position="56"/>
    </location>
</feature>
<keyword evidence="4" id="KW-0812">Transmembrane</keyword>
<dbReference type="InterPro" id="IPR029052">
    <property type="entry name" value="Metallo-depent_PP-like"/>
</dbReference>
<feature type="domain" description="Calcineurin-like phosphoesterase" evidence="5">
    <location>
        <begin position="194"/>
        <end position="355"/>
    </location>
</feature>
<dbReference type="Pfam" id="PF00149">
    <property type="entry name" value="Metallophos"/>
    <property type="match status" value="1"/>
</dbReference>
<dbReference type="PANTHER" id="PTHR31302">
    <property type="entry name" value="TRANSMEMBRANE PROTEIN WITH METALLOPHOSPHOESTERASE DOMAIN-RELATED"/>
    <property type="match status" value="1"/>
</dbReference>
<dbReference type="PANTHER" id="PTHR31302:SF31">
    <property type="entry name" value="PHOSPHODIESTERASE YAEI"/>
    <property type="match status" value="1"/>
</dbReference>
<dbReference type="InterPro" id="IPR004843">
    <property type="entry name" value="Calcineurin-like_PHP"/>
</dbReference>
<dbReference type="EMBL" id="BMMX01000011">
    <property type="protein sequence ID" value="GGK93649.1"/>
    <property type="molecule type" value="Genomic_DNA"/>
</dbReference>
<evidence type="ECO:0000256" key="1">
    <source>
        <dbReference type="ARBA" id="ARBA00022723"/>
    </source>
</evidence>
<feature type="transmembrane region" description="Helical" evidence="4">
    <location>
        <begin position="68"/>
        <end position="88"/>
    </location>
</feature>
<dbReference type="GO" id="GO:0008758">
    <property type="term" value="F:UDP-2,3-diacylglucosamine hydrolase activity"/>
    <property type="evidence" value="ECO:0007669"/>
    <property type="project" value="TreeGrafter"/>
</dbReference>
<protein>
    <submittedName>
        <fullName evidence="6">Membrane protein</fullName>
    </submittedName>
</protein>
<dbReference type="RefSeq" id="WP_189079765.1">
    <property type="nucleotide sequence ID" value="NZ_BMMX01000011.1"/>
</dbReference>
<dbReference type="GO" id="GO:0009245">
    <property type="term" value="P:lipid A biosynthetic process"/>
    <property type="evidence" value="ECO:0007669"/>
    <property type="project" value="TreeGrafter"/>
</dbReference>
<keyword evidence="1" id="KW-0479">Metal-binding</keyword>
<dbReference type="Proteomes" id="UP000656042">
    <property type="component" value="Unassembled WGS sequence"/>
</dbReference>
<keyword evidence="4" id="KW-1133">Transmembrane helix</keyword>
<dbReference type="AlphaFoldDB" id="A0A8J3FPX8"/>
<feature type="transmembrane region" description="Helical" evidence="4">
    <location>
        <begin position="6"/>
        <end position="25"/>
    </location>
</feature>
<evidence type="ECO:0000256" key="3">
    <source>
        <dbReference type="SAM" id="MobiDB-lite"/>
    </source>
</evidence>